<gene>
    <name evidence="6" type="ORF">TT172_LOCUS1816</name>
</gene>
<dbReference type="SUPFAM" id="SSF53474">
    <property type="entry name" value="alpha/beta-Hydrolases"/>
    <property type="match status" value="1"/>
</dbReference>
<protein>
    <recommendedName>
        <fullName evidence="3">Carboxylic ester hydrolase</fullName>
        <ecNumber evidence="3">3.1.1.-</ecNumber>
    </recommendedName>
</protein>
<evidence type="ECO:0000256" key="1">
    <source>
        <dbReference type="ARBA" id="ARBA00005964"/>
    </source>
</evidence>
<dbReference type="Pfam" id="PF00135">
    <property type="entry name" value="COesterase"/>
    <property type="match status" value="1"/>
</dbReference>
<dbReference type="Gene3D" id="3.40.50.1820">
    <property type="entry name" value="alpha/beta hydrolase"/>
    <property type="match status" value="1"/>
</dbReference>
<evidence type="ECO:0000313" key="7">
    <source>
        <dbReference type="Proteomes" id="UP000289323"/>
    </source>
</evidence>
<evidence type="ECO:0000256" key="2">
    <source>
        <dbReference type="ARBA" id="ARBA00022801"/>
    </source>
</evidence>
<dbReference type="PANTHER" id="PTHR43918:SF4">
    <property type="entry name" value="CARBOXYLIC ESTER HYDROLASE"/>
    <property type="match status" value="1"/>
</dbReference>
<evidence type="ECO:0000256" key="4">
    <source>
        <dbReference type="SAM" id="Phobius"/>
    </source>
</evidence>
<dbReference type="EMBL" id="OUUZ01000001">
    <property type="protein sequence ID" value="SPQ19397.1"/>
    <property type="molecule type" value="Genomic_DNA"/>
</dbReference>
<dbReference type="AlphaFoldDB" id="A0A3S4EUM8"/>
<dbReference type="PROSITE" id="PS00122">
    <property type="entry name" value="CARBOXYLESTERASE_B_1"/>
    <property type="match status" value="1"/>
</dbReference>
<dbReference type="InterPro" id="IPR029058">
    <property type="entry name" value="AB_hydrolase_fold"/>
</dbReference>
<dbReference type="EC" id="3.1.1.-" evidence="3"/>
<reference evidence="6 7" key="1">
    <citation type="submission" date="2018-04" db="EMBL/GenBank/DDBJ databases">
        <authorList>
            <person name="Huttner S."/>
            <person name="Dainat J."/>
        </authorList>
    </citation>
    <scope>NUCLEOTIDE SEQUENCE [LARGE SCALE GENOMIC DNA]</scope>
</reference>
<dbReference type="InterPro" id="IPR019819">
    <property type="entry name" value="Carboxylesterase_B_CS"/>
</dbReference>
<keyword evidence="4" id="KW-0812">Transmembrane</keyword>
<dbReference type="InterPro" id="IPR050654">
    <property type="entry name" value="AChE-related_enzymes"/>
</dbReference>
<dbReference type="GO" id="GO:0052689">
    <property type="term" value="F:carboxylic ester hydrolase activity"/>
    <property type="evidence" value="ECO:0007669"/>
    <property type="project" value="TreeGrafter"/>
</dbReference>
<keyword evidence="4" id="KW-1133">Transmembrane helix</keyword>
<name>A0A3S4EUM8_9PEZI</name>
<dbReference type="Proteomes" id="UP000289323">
    <property type="component" value="Unassembled WGS sequence"/>
</dbReference>
<sequence>MVAGLSASAWHGVHARNIVAGMGRPDPTVQPSAWQTVQSPSEAVNDVRASSSRAPFGAANGLLLPLQQPSTRSLATLVVIAVLLVTLQFGVWLVVSRTDGSADRPSVVGTATVNLSYTAYEGLRLSSGVNAFLGMRYAAPPLGSLRWRAPVEPVQTDPGTVEKATTFRPVCLGTGAPYPADGQDEDCLFVNVWAPANATARSKLPVWVFIQGGGYVANSNANWDGAEVVQRSGHSIVMLNFNYRVGLWGFLASERVRADGALNAGLLDQRMLMQWVKRHISAFGGDPDHVVIHGASAGAGSVAMHLVAYGGRNDGLFVGGMAESVFFPAQPTVAELEYQFDRVVGQTGCDTVAPARQMACLREKNVAVLQAANQAQPFPGRTGPPVPLFYWTPCVDGDFLRDLPYRLFERGQFIGVPMLFGTSTDEGSVFAVDAASPSDHRPWFPTASRAYGEATFICPQHNLLRSLSNQPKVGHGGSSSSSLGLYAYRYNVHDAENLAAGLGVPHLFDAAAIFGPDSLGPGGARASYKTYNAAVVPLMMGYWLSFVRALDPNVHRMSGAPVWECWNEEGGDAGRRMLIETQGATMESTPAEEAERCSFWLALGRERMEQR</sequence>
<feature type="domain" description="Carboxylesterase type B" evidence="5">
    <location>
        <begin position="112"/>
        <end position="433"/>
    </location>
</feature>
<evidence type="ECO:0000313" key="6">
    <source>
        <dbReference type="EMBL" id="SPQ19397.1"/>
    </source>
</evidence>
<organism evidence="6 7">
    <name type="scientific">Thermothielavioides terrestris</name>
    <dbReference type="NCBI Taxonomy" id="2587410"/>
    <lineage>
        <taxon>Eukaryota</taxon>
        <taxon>Fungi</taxon>
        <taxon>Dikarya</taxon>
        <taxon>Ascomycota</taxon>
        <taxon>Pezizomycotina</taxon>
        <taxon>Sordariomycetes</taxon>
        <taxon>Sordariomycetidae</taxon>
        <taxon>Sordariales</taxon>
        <taxon>Chaetomiaceae</taxon>
        <taxon>Thermothielavioides</taxon>
    </lineage>
</organism>
<feature type="transmembrane region" description="Helical" evidence="4">
    <location>
        <begin position="74"/>
        <end position="95"/>
    </location>
</feature>
<dbReference type="PROSITE" id="PS00941">
    <property type="entry name" value="CARBOXYLESTERASE_B_2"/>
    <property type="match status" value="1"/>
</dbReference>
<proteinExistence type="inferred from homology"/>
<accession>A0A3S4EUM8</accession>
<evidence type="ECO:0000259" key="5">
    <source>
        <dbReference type="Pfam" id="PF00135"/>
    </source>
</evidence>
<dbReference type="InterPro" id="IPR019826">
    <property type="entry name" value="Carboxylesterase_B_AS"/>
</dbReference>
<dbReference type="InterPro" id="IPR002018">
    <property type="entry name" value="CarbesteraseB"/>
</dbReference>
<keyword evidence="4" id="KW-0472">Membrane</keyword>
<keyword evidence="2 3" id="KW-0378">Hydrolase</keyword>
<comment type="similarity">
    <text evidence="1 3">Belongs to the type-B carboxylesterase/lipase family.</text>
</comment>
<dbReference type="PANTHER" id="PTHR43918">
    <property type="entry name" value="ACETYLCHOLINESTERASE"/>
    <property type="match status" value="1"/>
</dbReference>
<evidence type="ECO:0000256" key="3">
    <source>
        <dbReference type="RuleBase" id="RU361235"/>
    </source>
</evidence>